<dbReference type="Proteomes" id="UP000319023">
    <property type="component" value="Unassembled WGS sequence"/>
</dbReference>
<organism evidence="1 2">
    <name type="scientific">SAR86 cluster bacterium</name>
    <dbReference type="NCBI Taxonomy" id="2030880"/>
    <lineage>
        <taxon>Bacteria</taxon>
        <taxon>Pseudomonadati</taxon>
        <taxon>Pseudomonadota</taxon>
        <taxon>Gammaproteobacteria</taxon>
        <taxon>SAR86 cluster</taxon>
    </lineage>
</organism>
<protein>
    <recommendedName>
        <fullName evidence="3">Nucleoside-diphosphate sugar epimerase</fullName>
    </recommendedName>
</protein>
<evidence type="ECO:0008006" key="3">
    <source>
        <dbReference type="Google" id="ProtNLM"/>
    </source>
</evidence>
<reference evidence="1 2" key="1">
    <citation type="submission" date="2019-02" db="EMBL/GenBank/DDBJ databases">
        <title>Prokaryotic population dynamics and viral predation in marine succession experiment using metagenomics: the confinement effect.</title>
        <authorList>
            <person name="Haro-Moreno J.M."/>
            <person name="Rodriguez-Valera F."/>
            <person name="Lopez-Perez M."/>
        </authorList>
    </citation>
    <scope>NUCLEOTIDE SEQUENCE [LARGE SCALE GENOMIC DNA]</scope>
    <source>
        <strain evidence="1">MED-G168</strain>
    </source>
</reference>
<gene>
    <name evidence="1" type="ORF">EVB01_00245</name>
</gene>
<name>A0A520LU60_9GAMM</name>
<comment type="caution">
    <text evidence="1">The sequence shown here is derived from an EMBL/GenBank/DDBJ whole genome shotgun (WGS) entry which is preliminary data.</text>
</comment>
<dbReference type="InterPro" id="IPR009367">
    <property type="entry name" value="Elm1-like"/>
</dbReference>
<evidence type="ECO:0000313" key="1">
    <source>
        <dbReference type="EMBL" id="RZO12508.1"/>
    </source>
</evidence>
<evidence type="ECO:0000313" key="2">
    <source>
        <dbReference type="Proteomes" id="UP000319023"/>
    </source>
</evidence>
<proteinExistence type="predicted"/>
<accession>A0A520LU60</accession>
<dbReference type="Pfam" id="PF06258">
    <property type="entry name" value="Mito_fiss_Elm1"/>
    <property type="match status" value="1"/>
</dbReference>
<dbReference type="EMBL" id="SHBN01000002">
    <property type="protein sequence ID" value="RZO12508.1"/>
    <property type="molecule type" value="Genomic_DNA"/>
</dbReference>
<dbReference type="AlphaFoldDB" id="A0A520LU60"/>
<sequence>MNVYWFQDSKTGHLKQVQALLDQLKKEIELSITPINYPNHEGFSNMLANENQLDGPSILIGAGHDVYSKILQAKKYLKKNTTKDVFSIAVLRPSYKLNSFDLIIAPEHDFRRRRLPKNVIPFQGSLAAISHHPVDENKAIIAIGGPSKHYKFDEGILLKQLHYILSVHPKHEFKIYNSRRTPDALNLKLIGGLNNYPNVQFIDLNSAESDTFQDNLNKSSLKFVTPDSSNLVFEALSAKGQTYLIQIESPKYRRIFGAKKIRESMNQLVNTKRVGVVSIFNKKGGIDISKIESPSPYFEPLAEVEKISFSILKFINQQK</sequence>